<dbReference type="Gene3D" id="1.10.260.40">
    <property type="entry name" value="lambda repressor-like DNA-binding domains"/>
    <property type="match status" value="1"/>
</dbReference>
<dbReference type="PANTHER" id="PTHR46558:SF4">
    <property type="entry name" value="DNA-BIDING PHAGE PROTEIN"/>
    <property type="match status" value="1"/>
</dbReference>
<keyword evidence="2" id="KW-0812">Transmembrane</keyword>
<accession>W0E9D5</accession>
<dbReference type="RefSeq" id="WP_006716264.1">
    <property type="nucleotide sequence ID" value="NZ_CP007032.1"/>
</dbReference>
<reference evidence="4 5" key="1">
    <citation type="submission" date="2013-12" db="EMBL/GenBank/DDBJ databases">
        <authorList>
            <consortium name="DOE Joint Genome Institute"/>
            <person name="Smidt H."/>
            <person name="Huntemann M."/>
            <person name="Han J."/>
            <person name="Chen A."/>
            <person name="Kyrpides N."/>
            <person name="Mavromatis K."/>
            <person name="Markowitz V."/>
            <person name="Palaniappan K."/>
            <person name="Ivanova N."/>
            <person name="Schaumberg A."/>
            <person name="Pati A."/>
            <person name="Liolios K."/>
            <person name="Nordberg H.P."/>
            <person name="Cantor M.N."/>
            <person name="Hua S.X."/>
            <person name="Woyke T."/>
        </authorList>
    </citation>
    <scope>NUCLEOTIDE SEQUENCE [LARGE SCALE GENOMIC DNA]</scope>
    <source>
        <strain evidence="5">DSM 15288</strain>
    </source>
</reference>
<evidence type="ECO:0000313" key="4">
    <source>
        <dbReference type="EMBL" id="AHF05829.1"/>
    </source>
</evidence>
<dbReference type="SUPFAM" id="SSF47413">
    <property type="entry name" value="lambda repressor-like DNA-binding domains"/>
    <property type="match status" value="1"/>
</dbReference>
<dbReference type="CDD" id="cd00093">
    <property type="entry name" value="HTH_XRE"/>
    <property type="match status" value="1"/>
</dbReference>
<dbReference type="GO" id="GO:0003677">
    <property type="term" value="F:DNA binding"/>
    <property type="evidence" value="ECO:0007669"/>
    <property type="project" value="UniProtKB-KW"/>
</dbReference>
<dbReference type="InterPro" id="IPR010982">
    <property type="entry name" value="Lambda_DNA-bd_dom_sf"/>
</dbReference>
<sequence length="78" mass="8550">METIEIVPEEFATQLKLLRKKKDMTQQELAEKAQVTQQTISAIENGRLDPSLKLLITIAAALGVALLIKAIFSEKGGN</sequence>
<evidence type="ECO:0000256" key="1">
    <source>
        <dbReference type="ARBA" id="ARBA00023125"/>
    </source>
</evidence>
<proteinExistence type="predicted"/>
<evidence type="ECO:0000313" key="5">
    <source>
        <dbReference type="Proteomes" id="UP000010847"/>
    </source>
</evidence>
<evidence type="ECO:0000259" key="3">
    <source>
        <dbReference type="PROSITE" id="PS50943"/>
    </source>
</evidence>
<keyword evidence="2" id="KW-0472">Membrane</keyword>
<keyword evidence="2" id="KW-1133">Transmembrane helix</keyword>
<dbReference type="PROSITE" id="PS50943">
    <property type="entry name" value="HTH_CROC1"/>
    <property type="match status" value="1"/>
</dbReference>
<dbReference type="Proteomes" id="UP000010847">
    <property type="component" value="Chromosome"/>
</dbReference>
<evidence type="ECO:0000256" key="2">
    <source>
        <dbReference type="SAM" id="Phobius"/>
    </source>
</evidence>
<keyword evidence="1" id="KW-0238">DNA-binding</keyword>
<dbReference type="KEGG" id="dmt:DESME_01080"/>
<dbReference type="AlphaFoldDB" id="W0E9D5"/>
<dbReference type="Pfam" id="PF01381">
    <property type="entry name" value="HTH_3"/>
    <property type="match status" value="1"/>
</dbReference>
<dbReference type="SMART" id="SM00530">
    <property type="entry name" value="HTH_XRE"/>
    <property type="match status" value="1"/>
</dbReference>
<organism evidence="4 5">
    <name type="scientific">Desulfitobacterium metallireducens DSM 15288</name>
    <dbReference type="NCBI Taxonomy" id="871968"/>
    <lineage>
        <taxon>Bacteria</taxon>
        <taxon>Bacillati</taxon>
        <taxon>Bacillota</taxon>
        <taxon>Clostridia</taxon>
        <taxon>Eubacteriales</taxon>
        <taxon>Desulfitobacteriaceae</taxon>
        <taxon>Desulfitobacterium</taxon>
    </lineage>
</organism>
<feature type="transmembrane region" description="Helical" evidence="2">
    <location>
        <begin position="54"/>
        <end position="72"/>
    </location>
</feature>
<protein>
    <recommendedName>
        <fullName evidence="3">HTH cro/C1-type domain-containing protein</fullName>
    </recommendedName>
</protein>
<dbReference type="InterPro" id="IPR001387">
    <property type="entry name" value="Cro/C1-type_HTH"/>
</dbReference>
<keyword evidence="5" id="KW-1185">Reference proteome</keyword>
<dbReference type="EMBL" id="CP007032">
    <property type="protein sequence ID" value="AHF05829.1"/>
    <property type="molecule type" value="Genomic_DNA"/>
</dbReference>
<feature type="domain" description="HTH cro/C1-type" evidence="3">
    <location>
        <begin position="15"/>
        <end position="67"/>
    </location>
</feature>
<dbReference type="STRING" id="871968.DESME_01080"/>
<dbReference type="HOGENOM" id="CLU_066192_44_1_9"/>
<dbReference type="PANTHER" id="PTHR46558">
    <property type="entry name" value="TRACRIPTIONAL REGULATORY PROTEIN-RELATED-RELATED"/>
    <property type="match status" value="1"/>
</dbReference>
<name>W0E9D5_9FIRM</name>
<gene>
    <name evidence="4" type="ORF">DESME_01080</name>
</gene>